<comment type="caution">
    <text evidence="2">The sequence shown here is derived from an EMBL/GenBank/DDBJ whole genome shotgun (WGS) entry which is preliminary data.</text>
</comment>
<evidence type="ECO:0000256" key="1">
    <source>
        <dbReference type="SAM" id="MobiDB-lite"/>
    </source>
</evidence>
<feature type="region of interest" description="Disordered" evidence="1">
    <location>
        <begin position="304"/>
        <end position="340"/>
    </location>
</feature>
<dbReference type="Proteomes" id="UP000738325">
    <property type="component" value="Unassembled WGS sequence"/>
</dbReference>
<gene>
    <name evidence="2" type="ORF">BGZ99_009832</name>
</gene>
<keyword evidence="3" id="KW-1185">Reference proteome</keyword>
<evidence type="ECO:0000313" key="3">
    <source>
        <dbReference type="Proteomes" id="UP000738325"/>
    </source>
</evidence>
<feature type="region of interest" description="Disordered" evidence="1">
    <location>
        <begin position="1"/>
        <end position="217"/>
    </location>
</feature>
<feature type="compositionally biased region" description="Basic and acidic residues" evidence="1">
    <location>
        <begin position="45"/>
        <end position="54"/>
    </location>
</feature>
<name>A0A9P6R3V7_9FUNG</name>
<dbReference type="AlphaFoldDB" id="A0A9P6R3V7"/>
<feature type="compositionally biased region" description="Low complexity" evidence="1">
    <location>
        <begin position="55"/>
        <end position="65"/>
    </location>
</feature>
<protein>
    <submittedName>
        <fullName evidence="2">Uncharacterized protein</fullName>
    </submittedName>
</protein>
<evidence type="ECO:0000313" key="2">
    <source>
        <dbReference type="EMBL" id="KAG0311920.1"/>
    </source>
</evidence>
<feature type="compositionally biased region" description="Polar residues" evidence="1">
    <location>
        <begin position="189"/>
        <end position="198"/>
    </location>
</feature>
<sequence>MRRAHPQRAKAPLASLDTDPGASGYRNKTWATITDLRHQIQSRQSKADSHRQNDSGHSNSGNSNDIRGRADPSRLVKACTISCESKNKEQATRGSRHDGLSSGEDTDNDFEGDSSIKKSRRIGIQSTPRTSRRGRPSSTGSGNSDQAKQDSGLLPSINLQNHTRMPPDIEGSLEDLSPSSPDAFDLDFTMNTIPSESGSPRLGIPNDAPPSSPSAVSDMQNALNEIDELLMEVSAPSSQDPHFHSAASRNARAGMESPVFHETFALRCDSTTDSPALNVQKVRSTNRVQSTRSVSWDESKMEAEAFDEPIGGRYQVRDRPDESQVYEQGQRQEHESVQHAPTFELPESTAEFTSRLEDIRTRFKASLDSMLEAIQEVNSFHSSVRDALSKHQEYLDNRGKQISLRVHGLQKEASVLHLRATKDSG</sequence>
<feature type="compositionally biased region" description="Basic and acidic residues" evidence="1">
    <location>
        <begin position="85"/>
        <end position="99"/>
    </location>
</feature>
<proteinExistence type="predicted"/>
<dbReference type="EMBL" id="JAAAIP010000865">
    <property type="protein sequence ID" value="KAG0311920.1"/>
    <property type="molecule type" value="Genomic_DNA"/>
</dbReference>
<accession>A0A9P6R3V7</accession>
<reference evidence="2" key="1">
    <citation type="journal article" date="2020" name="Fungal Divers.">
        <title>Resolving the Mortierellaceae phylogeny through synthesis of multi-gene phylogenetics and phylogenomics.</title>
        <authorList>
            <person name="Vandepol N."/>
            <person name="Liber J."/>
            <person name="Desiro A."/>
            <person name="Na H."/>
            <person name="Kennedy M."/>
            <person name="Barry K."/>
            <person name="Grigoriev I.V."/>
            <person name="Miller A.N."/>
            <person name="O'Donnell K."/>
            <person name="Stajich J.E."/>
            <person name="Bonito G."/>
        </authorList>
    </citation>
    <scope>NUCLEOTIDE SEQUENCE</scope>
    <source>
        <strain evidence="2">REB-010B</strain>
    </source>
</reference>
<dbReference type="OrthoDB" id="2443553at2759"/>
<organism evidence="2 3">
    <name type="scientific">Dissophora globulifera</name>
    <dbReference type="NCBI Taxonomy" id="979702"/>
    <lineage>
        <taxon>Eukaryota</taxon>
        <taxon>Fungi</taxon>
        <taxon>Fungi incertae sedis</taxon>
        <taxon>Mucoromycota</taxon>
        <taxon>Mortierellomycotina</taxon>
        <taxon>Mortierellomycetes</taxon>
        <taxon>Mortierellales</taxon>
        <taxon>Mortierellaceae</taxon>
        <taxon>Dissophora</taxon>
    </lineage>
</organism>